<reference evidence="2 3" key="1">
    <citation type="journal article" date="2013" name="Proc. Natl. Acad. Sci. U.S.A.">
        <title>Fine-scale variation in meiotic recombination in Mimulus inferred from population shotgun sequencing.</title>
        <authorList>
            <person name="Hellsten U."/>
            <person name="Wright K.M."/>
            <person name="Jenkins J."/>
            <person name="Shu S."/>
            <person name="Yuan Y."/>
            <person name="Wessler S.R."/>
            <person name="Schmutz J."/>
            <person name="Willis J.H."/>
            <person name="Rokhsar D.S."/>
        </authorList>
    </citation>
    <scope>NUCLEOTIDE SEQUENCE [LARGE SCALE GENOMIC DNA]</scope>
    <source>
        <strain evidence="3">cv. DUN x IM62</strain>
    </source>
</reference>
<feature type="domain" description="FAD-binding" evidence="1">
    <location>
        <begin position="10"/>
        <end position="178"/>
    </location>
</feature>
<dbReference type="KEGG" id="egt:105975218"/>
<proteinExistence type="predicted"/>
<dbReference type="STRING" id="4155.A0A022Q1Z3"/>
<dbReference type="SUPFAM" id="SSF51905">
    <property type="entry name" value="FAD/NAD(P)-binding domain"/>
    <property type="match status" value="1"/>
</dbReference>
<dbReference type="Pfam" id="PF01494">
    <property type="entry name" value="FAD_binding_3"/>
    <property type="match status" value="2"/>
</dbReference>
<evidence type="ECO:0000259" key="1">
    <source>
        <dbReference type="Pfam" id="PF01494"/>
    </source>
</evidence>
<keyword evidence="3" id="KW-1185">Reference proteome</keyword>
<evidence type="ECO:0000313" key="2">
    <source>
        <dbReference type="EMBL" id="EYU21931.1"/>
    </source>
</evidence>
<dbReference type="AlphaFoldDB" id="A0A022Q1Z3"/>
<dbReference type="eggNOG" id="KOG2614">
    <property type="taxonomic scope" value="Eukaryota"/>
</dbReference>
<dbReference type="GO" id="GO:0071949">
    <property type="term" value="F:FAD binding"/>
    <property type="evidence" value="ECO:0007669"/>
    <property type="project" value="InterPro"/>
</dbReference>
<evidence type="ECO:0000313" key="3">
    <source>
        <dbReference type="Proteomes" id="UP000030748"/>
    </source>
</evidence>
<dbReference type="OrthoDB" id="16820at2759"/>
<dbReference type="Proteomes" id="UP000030748">
    <property type="component" value="Unassembled WGS sequence"/>
</dbReference>
<dbReference type="Gene3D" id="3.50.50.60">
    <property type="entry name" value="FAD/NAD(P)-binding domain"/>
    <property type="match status" value="1"/>
</dbReference>
<dbReference type="PhylomeDB" id="A0A022Q1Z3"/>
<accession>A0A022Q1Z3</accession>
<dbReference type="PANTHER" id="PTHR47469">
    <property type="entry name" value="MONOOXYGENASE-LIKE"/>
    <property type="match status" value="1"/>
</dbReference>
<organism evidence="2 3">
    <name type="scientific">Erythranthe guttata</name>
    <name type="common">Yellow monkey flower</name>
    <name type="synonym">Mimulus guttatus</name>
    <dbReference type="NCBI Taxonomy" id="4155"/>
    <lineage>
        <taxon>Eukaryota</taxon>
        <taxon>Viridiplantae</taxon>
        <taxon>Streptophyta</taxon>
        <taxon>Embryophyta</taxon>
        <taxon>Tracheophyta</taxon>
        <taxon>Spermatophyta</taxon>
        <taxon>Magnoliopsida</taxon>
        <taxon>eudicotyledons</taxon>
        <taxon>Gunneridae</taxon>
        <taxon>Pentapetalae</taxon>
        <taxon>asterids</taxon>
        <taxon>lamiids</taxon>
        <taxon>Lamiales</taxon>
        <taxon>Phrymaceae</taxon>
        <taxon>Erythranthe</taxon>
    </lineage>
</organism>
<dbReference type="InterPro" id="IPR002938">
    <property type="entry name" value="FAD-bd"/>
</dbReference>
<name>A0A022Q1Z3_ERYGU</name>
<dbReference type="SUPFAM" id="SSF54373">
    <property type="entry name" value="FAD-linked reductases, C-terminal domain"/>
    <property type="match status" value="1"/>
</dbReference>
<gene>
    <name evidence="2" type="ORF">MIMGU_mgv1a007022mg</name>
</gene>
<dbReference type="InterPro" id="IPR053212">
    <property type="entry name" value="DHP_3-monooxygenase"/>
</dbReference>
<sequence>MIENRKKGKAVIVGGSIAGICSAHALIAAGWEVVVVEKTTSALTGCSTGAGIGLDTVSIKLIPKWIKPPHLLQHITMPMTIDHEQATDAETKITRTLTRDEHYNYTAAHWADLHSLLHKSLPPEAVVLWGHSFLSFSISEDKSSVKVLTKVLKTDETVEIVGDLLVGADGCRSSVRKCFLPHHKLRYSGYCAWRGVLDYSKNQNSETVKQLKKAYPDLGNCDYFDLGSEGHAILYELINKRINWIWYLNQQEPDLKGNSLTTKVSRDMIENMYEAAEKVWIPELVKLMRDTKEPFLNAIYDSEPLERLYWDNVVLVGDAAHPITPHGARATNMSVLDAAVLGKCLEKWGPENLGSALEEYQSIRLPVAREQVLFSRRLGQIKQRLPISDREFFDPMAASSEESKDLQLGGMPYFNDIPSILM</sequence>
<dbReference type="PANTHER" id="PTHR47469:SF2">
    <property type="entry name" value="OS06G0597600 PROTEIN"/>
    <property type="match status" value="1"/>
</dbReference>
<protein>
    <recommendedName>
        <fullName evidence="1">FAD-binding domain-containing protein</fullName>
    </recommendedName>
</protein>
<dbReference type="InterPro" id="IPR036188">
    <property type="entry name" value="FAD/NAD-bd_sf"/>
</dbReference>
<dbReference type="PRINTS" id="PR00420">
    <property type="entry name" value="RNGMNOXGNASE"/>
</dbReference>
<dbReference type="OMA" id="WVVEPSW"/>
<dbReference type="EMBL" id="KI632217">
    <property type="protein sequence ID" value="EYU21931.1"/>
    <property type="molecule type" value="Genomic_DNA"/>
</dbReference>
<feature type="domain" description="FAD-binding" evidence="1">
    <location>
        <begin position="306"/>
        <end position="372"/>
    </location>
</feature>